<gene>
    <name evidence="1" type="ORF">EV421DRAFT_1735855</name>
</gene>
<dbReference type="EMBL" id="JAUEPT010000023">
    <property type="protein sequence ID" value="KAK0443253.1"/>
    <property type="molecule type" value="Genomic_DNA"/>
</dbReference>
<organism evidence="1 2">
    <name type="scientific">Armillaria borealis</name>
    <dbReference type="NCBI Taxonomy" id="47425"/>
    <lineage>
        <taxon>Eukaryota</taxon>
        <taxon>Fungi</taxon>
        <taxon>Dikarya</taxon>
        <taxon>Basidiomycota</taxon>
        <taxon>Agaricomycotina</taxon>
        <taxon>Agaricomycetes</taxon>
        <taxon>Agaricomycetidae</taxon>
        <taxon>Agaricales</taxon>
        <taxon>Marasmiineae</taxon>
        <taxon>Physalacriaceae</taxon>
        <taxon>Armillaria</taxon>
    </lineage>
</organism>
<comment type="caution">
    <text evidence="1">The sequence shown here is derived from an EMBL/GenBank/DDBJ whole genome shotgun (WGS) entry which is preliminary data.</text>
</comment>
<keyword evidence="2" id="KW-1185">Reference proteome</keyword>
<accession>A0AA39MR72</accession>
<dbReference type="AlphaFoldDB" id="A0AA39MR72"/>
<evidence type="ECO:0000313" key="2">
    <source>
        <dbReference type="Proteomes" id="UP001175226"/>
    </source>
</evidence>
<dbReference type="Proteomes" id="UP001175226">
    <property type="component" value="Unassembled WGS sequence"/>
</dbReference>
<dbReference type="InterPro" id="IPR018247">
    <property type="entry name" value="EF_Hand_1_Ca_BS"/>
</dbReference>
<dbReference type="PROSITE" id="PS00018">
    <property type="entry name" value="EF_HAND_1"/>
    <property type="match status" value="1"/>
</dbReference>
<proteinExistence type="predicted"/>
<reference evidence="1" key="1">
    <citation type="submission" date="2023-06" db="EMBL/GenBank/DDBJ databases">
        <authorList>
            <consortium name="Lawrence Berkeley National Laboratory"/>
            <person name="Ahrendt S."/>
            <person name="Sahu N."/>
            <person name="Indic B."/>
            <person name="Wong-Bajracharya J."/>
            <person name="Merenyi Z."/>
            <person name="Ke H.-M."/>
            <person name="Monk M."/>
            <person name="Kocsube S."/>
            <person name="Drula E."/>
            <person name="Lipzen A."/>
            <person name="Balint B."/>
            <person name="Henrissat B."/>
            <person name="Andreopoulos B."/>
            <person name="Martin F.M."/>
            <person name="Harder C.B."/>
            <person name="Rigling D."/>
            <person name="Ford K.L."/>
            <person name="Foster G.D."/>
            <person name="Pangilinan J."/>
            <person name="Papanicolaou A."/>
            <person name="Barry K."/>
            <person name="LaButti K."/>
            <person name="Viragh M."/>
            <person name="Koriabine M."/>
            <person name="Yan M."/>
            <person name="Riley R."/>
            <person name="Champramary S."/>
            <person name="Plett K.L."/>
            <person name="Tsai I.J."/>
            <person name="Slot J."/>
            <person name="Sipos G."/>
            <person name="Plett J."/>
            <person name="Nagy L.G."/>
            <person name="Grigoriev I.V."/>
        </authorList>
    </citation>
    <scope>NUCLEOTIDE SEQUENCE</scope>
    <source>
        <strain evidence="1">FPL87.14</strain>
    </source>
</reference>
<sequence length="240" mass="27099">MHIVLKVTGDPYPSAVPVTFTAVPVYGYGGHPYWQLIQSLSVSSTNFLRCIKLPALREVILTVVYDKDADQQVVDLPNDVIIALSELIRYSHCSLIRLSINDTTVVNDDLVEVLRLTPCLEECVIQFNRWDEDNDPGMELLVDELGEVELVDGSFRYSLIPSLRSLGVVLEGVSDTHISFLDRSFLEMVSSRHRKGLLMKLHLHVTGHNWSYDLDSDDEVDLEELRDTGLALDFVLDNIK</sequence>
<evidence type="ECO:0000313" key="1">
    <source>
        <dbReference type="EMBL" id="KAK0443253.1"/>
    </source>
</evidence>
<protein>
    <submittedName>
        <fullName evidence="1">Uncharacterized protein</fullName>
    </submittedName>
</protein>
<name>A0AA39MR72_9AGAR</name>